<dbReference type="InterPro" id="IPR051686">
    <property type="entry name" value="Lipoprotein_DolP"/>
</dbReference>
<feature type="domain" description="BON" evidence="2">
    <location>
        <begin position="50"/>
        <end position="118"/>
    </location>
</feature>
<dbReference type="SMART" id="SM00749">
    <property type="entry name" value="BON"/>
    <property type="match status" value="2"/>
</dbReference>
<evidence type="ECO:0000259" key="2">
    <source>
        <dbReference type="PROSITE" id="PS50914"/>
    </source>
</evidence>
<evidence type="ECO:0000313" key="4">
    <source>
        <dbReference type="Proteomes" id="UP000595362"/>
    </source>
</evidence>
<feature type="chain" id="PRO_5032431331" evidence="1">
    <location>
        <begin position="22"/>
        <end position="209"/>
    </location>
</feature>
<dbReference type="EMBL" id="CP066681">
    <property type="protein sequence ID" value="QQG36954.1"/>
    <property type="molecule type" value="Genomic_DNA"/>
</dbReference>
<evidence type="ECO:0000256" key="1">
    <source>
        <dbReference type="SAM" id="SignalP"/>
    </source>
</evidence>
<proteinExistence type="predicted"/>
<dbReference type="InterPro" id="IPR007055">
    <property type="entry name" value="BON_dom"/>
</dbReference>
<dbReference type="Pfam" id="PF04972">
    <property type="entry name" value="BON"/>
    <property type="match status" value="2"/>
</dbReference>
<dbReference type="PROSITE" id="PS50914">
    <property type="entry name" value="BON"/>
    <property type="match status" value="2"/>
</dbReference>
<protein>
    <submittedName>
        <fullName evidence="3">BON domain-containing protein</fullName>
    </submittedName>
</protein>
<feature type="domain" description="BON" evidence="2">
    <location>
        <begin position="127"/>
        <end position="195"/>
    </location>
</feature>
<dbReference type="Gene3D" id="3.30.1340.30">
    <property type="match status" value="1"/>
</dbReference>
<dbReference type="PANTHER" id="PTHR34606:SF15">
    <property type="entry name" value="BON DOMAIN-CONTAINING PROTEIN"/>
    <property type="match status" value="1"/>
</dbReference>
<feature type="signal peptide" evidence="1">
    <location>
        <begin position="1"/>
        <end position="21"/>
    </location>
</feature>
<evidence type="ECO:0000313" key="3">
    <source>
        <dbReference type="EMBL" id="QQG36954.1"/>
    </source>
</evidence>
<gene>
    <name evidence="3" type="ORF">HYS17_04060</name>
</gene>
<name>A0A7T5R3W3_9BACT</name>
<dbReference type="PANTHER" id="PTHR34606">
    <property type="entry name" value="BON DOMAIN-CONTAINING PROTEIN"/>
    <property type="match status" value="1"/>
</dbReference>
<dbReference type="Proteomes" id="UP000595362">
    <property type="component" value="Chromosome"/>
</dbReference>
<organism evidence="3 4">
    <name type="scientific">Micavibrio aeruginosavorus</name>
    <dbReference type="NCBI Taxonomy" id="349221"/>
    <lineage>
        <taxon>Bacteria</taxon>
        <taxon>Pseudomonadati</taxon>
        <taxon>Bdellovibrionota</taxon>
        <taxon>Bdellovibrionia</taxon>
        <taxon>Bdellovibrionales</taxon>
        <taxon>Pseudobdellovibrionaceae</taxon>
        <taxon>Micavibrio</taxon>
    </lineage>
</organism>
<accession>A0A7T5R3W3</accession>
<reference evidence="3 4" key="1">
    <citation type="submission" date="2020-07" db="EMBL/GenBank/DDBJ databases">
        <title>Huge and variable diversity of episymbiotic CPR bacteria and DPANN archaea in groundwater ecosystems.</title>
        <authorList>
            <person name="He C.Y."/>
            <person name="Keren R."/>
            <person name="Whittaker M."/>
            <person name="Farag I.F."/>
            <person name="Doudna J."/>
            <person name="Cate J.H.D."/>
            <person name="Banfield J.F."/>
        </authorList>
    </citation>
    <scope>NUCLEOTIDE SEQUENCE [LARGE SCALE GENOMIC DNA]</scope>
    <source>
        <strain evidence="3">NC_groundwater_70_Ag_B-0.1um_54_66</strain>
    </source>
</reference>
<dbReference type="AlphaFoldDB" id="A0A7T5R3W3"/>
<keyword evidence="1" id="KW-0732">Signal</keyword>
<dbReference type="InterPro" id="IPR014004">
    <property type="entry name" value="Transpt-assoc_nodulatn_dom_bac"/>
</dbReference>
<sequence>MNIKTFILAAFLLLSASQLSACSAVGMAAGAGAAVGIASQQEGGISAAASDVRIKAMIADKWFKYKVDTFSKLSTTVDQGRVLITGVVQSPDDRVEAVRLAWQVDGVKQVINEIRVADSEGVPGFVRDTWITTRLRTALTFDKEVAAINYTIDTVQGTVYLMGVARNQAELDRVIETARGISNVKQVISYVKPLGEPVQGQEGQPWLQP</sequence>